<dbReference type="Gene3D" id="1.25.40.10">
    <property type="entry name" value="Tetratricopeptide repeat domain"/>
    <property type="match status" value="1"/>
</dbReference>
<feature type="domain" description="Cytochrome c-552/4" evidence="4">
    <location>
        <begin position="115"/>
        <end position="153"/>
    </location>
</feature>
<dbReference type="Pfam" id="PF09699">
    <property type="entry name" value="Paired_CXXCH_1"/>
    <property type="match status" value="1"/>
</dbReference>
<dbReference type="SMART" id="SM00028">
    <property type="entry name" value="TPR"/>
    <property type="match status" value="4"/>
</dbReference>
<dbReference type="PANTHER" id="PTHR35038:SF8">
    <property type="entry name" value="C-TYPE POLYHEME CYTOCHROME OMCC"/>
    <property type="match status" value="1"/>
</dbReference>
<dbReference type="InterPro" id="IPR010177">
    <property type="entry name" value="Paired_CXXCH_1"/>
</dbReference>
<comment type="caution">
    <text evidence="5">The sequence shown here is derived from an EMBL/GenBank/DDBJ whole genome shotgun (WGS) entry which is preliminary data.</text>
</comment>
<evidence type="ECO:0000259" key="3">
    <source>
        <dbReference type="Pfam" id="PF09699"/>
    </source>
</evidence>
<keyword evidence="2" id="KW-0802">TPR repeat</keyword>
<dbReference type="InterPro" id="IPR023155">
    <property type="entry name" value="Cyt_c-552/4"/>
</dbReference>
<accession>F3KYS8</accession>
<evidence type="ECO:0000313" key="6">
    <source>
        <dbReference type="Proteomes" id="UP000005615"/>
    </source>
</evidence>
<feature type="repeat" description="TPR" evidence="2">
    <location>
        <begin position="514"/>
        <end position="547"/>
    </location>
</feature>
<dbReference type="Pfam" id="PF12895">
    <property type="entry name" value="ANAPC3"/>
    <property type="match status" value="1"/>
</dbReference>
<dbReference type="SUPFAM" id="SSF48371">
    <property type="entry name" value="ARM repeat"/>
    <property type="match status" value="1"/>
</dbReference>
<evidence type="ECO:0000259" key="4">
    <source>
        <dbReference type="Pfam" id="PF13435"/>
    </source>
</evidence>
<feature type="domain" description="Doubled CXXCH motif" evidence="3">
    <location>
        <begin position="266"/>
        <end position="292"/>
    </location>
</feature>
<dbReference type="InterPro" id="IPR036280">
    <property type="entry name" value="Multihaem_cyt_sf"/>
</dbReference>
<keyword evidence="1" id="KW-0732">Signal</keyword>
<protein>
    <recommendedName>
        <fullName evidence="7">Tetratricopeptide repeat protein</fullName>
    </recommendedName>
</protein>
<dbReference type="InterPro" id="IPR016024">
    <property type="entry name" value="ARM-type_fold"/>
</dbReference>
<dbReference type="SUPFAM" id="SSF48452">
    <property type="entry name" value="TPR-like"/>
    <property type="match status" value="1"/>
</dbReference>
<name>F3KYS8_9GAMM</name>
<dbReference type="Gene3D" id="1.25.10.10">
    <property type="entry name" value="Leucine-rich Repeat Variant"/>
    <property type="match status" value="1"/>
</dbReference>
<dbReference type="EMBL" id="AEIG01000006">
    <property type="protein sequence ID" value="EGG30751.1"/>
    <property type="molecule type" value="Genomic_DNA"/>
</dbReference>
<dbReference type="InterPro" id="IPR011990">
    <property type="entry name" value="TPR-like_helical_dom_sf"/>
</dbReference>
<sequence length="698" mass="77767">MAKPSRTTVLAPFEGEEFAWFGKTSRFHQEDGRFFITTDDTKTGETTFEVAYTFGVYPLQQYLIPTDNGRLQSFTVAWDARPNNEGGQRWYHLTPDEYIAPNDPLHWSGLYQNWNNSCAECHSTDVNKNYDAANDSYNTTFSEVSVGCEACHGPGQAHLAWAQGDQSQAAPPWPSQLKQRAHWAFNDKAIAQRVSANDNDAQINTCARCHSRRSHLGDYQHGQALSQTHRLALLEPGLYYPDGQIQDEVFVHGSFIQSKMYQAGVTCTDCHNPHSGKIYTQTNALCASCHQPEVFDTAKHHHHQPSSAGAQCVDCHMSTTTYMGVDARRDHSMQIPRPDLTINTGTPNACNKCHEDKTADWAMMHLSEWGQLRRDQQTERTLAFHAASLGQAKGQQTLQEIALSEAQPAIWRASAINALGLNNQSALTTLQLALTSSDPLIRQSAVRQAGNLPDNLKNELLLPLLGDKDLSVRLTLAFALAGIADVNLSTAQAQQLRTLDTEYRAIAERHLDQAEQHLSLGDYETRQGNIEAALRRYQTALTKNPQLLAAYINKADVEANSGNNQEAINTLERGLTQIADNPDLAFALGLAHIRNQDYRQGLTQLASAAKAESARYRYTYAIALHGQGKLHDAIRTLRGVSRKWPNNEEALQALVQFAAEADDTRTALEAVRQLTELAPNNRQYQVWRQQLERSAIAR</sequence>
<organism evidence="5 6">
    <name type="scientific">Aequoribacter fuscus</name>
    <dbReference type="NCBI Taxonomy" id="2518989"/>
    <lineage>
        <taxon>Bacteria</taxon>
        <taxon>Pseudomonadati</taxon>
        <taxon>Pseudomonadota</taxon>
        <taxon>Gammaproteobacteria</taxon>
        <taxon>Cellvibrionales</taxon>
        <taxon>Halieaceae</taxon>
        <taxon>Aequoribacter</taxon>
    </lineage>
</organism>
<dbReference type="eggNOG" id="COG0457">
    <property type="taxonomic scope" value="Bacteria"/>
</dbReference>
<gene>
    <name evidence="5" type="ORF">IMCC3088_2332</name>
</gene>
<dbReference type="STRING" id="2518989.IMCC3088_2332"/>
<dbReference type="InterPro" id="IPR019734">
    <property type="entry name" value="TPR_rpt"/>
</dbReference>
<dbReference type="PROSITE" id="PS50005">
    <property type="entry name" value="TPR"/>
    <property type="match status" value="1"/>
</dbReference>
<dbReference type="Gene3D" id="1.10.1130.10">
    <property type="entry name" value="Flavocytochrome C3, Chain A"/>
    <property type="match status" value="2"/>
</dbReference>
<dbReference type="Pfam" id="PF13435">
    <property type="entry name" value="Cytochrome_C554"/>
    <property type="match status" value="1"/>
</dbReference>
<evidence type="ECO:0000313" key="5">
    <source>
        <dbReference type="EMBL" id="EGG30751.1"/>
    </source>
</evidence>
<proteinExistence type="predicted"/>
<keyword evidence="6" id="KW-1185">Reference proteome</keyword>
<dbReference type="AlphaFoldDB" id="F3KYS8"/>
<dbReference type="InterPro" id="IPR051829">
    <property type="entry name" value="Multiheme_Cytochr_ET"/>
</dbReference>
<reference evidence="5 6" key="1">
    <citation type="journal article" date="2011" name="J. Bacteriol.">
        <title>Genome sequence of strain IMCC3088, a proteorhodopsin-containing marine bacterium belonging to the OM60/NOR5 clade.</title>
        <authorList>
            <person name="Jang Y."/>
            <person name="Oh H.M."/>
            <person name="Kang I."/>
            <person name="Lee K."/>
            <person name="Yang S.J."/>
            <person name="Cho J.C."/>
        </authorList>
    </citation>
    <scope>NUCLEOTIDE SEQUENCE [LARGE SCALE GENOMIC DNA]</scope>
    <source>
        <strain evidence="5 6">IMCC3088</strain>
    </source>
</reference>
<dbReference type="InterPro" id="IPR011989">
    <property type="entry name" value="ARM-like"/>
</dbReference>
<evidence type="ECO:0008006" key="7">
    <source>
        <dbReference type="Google" id="ProtNLM"/>
    </source>
</evidence>
<dbReference type="PANTHER" id="PTHR35038">
    <property type="entry name" value="DISSIMILATORY SULFITE REDUCTASE SIRA"/>
    <property type="match status" value="1"/>
</dbReference>
<dbReference type="Proteomes" id="UP000005615">
    <property type="component" value="Unassembled WGS sequence"/>
</dbReference>
<evidence type="ECO:0000256" key="1">
    <source>
        <dbReference type="ARBA" id="ARBA00022729"/>
    </source>
</evidence>
<dbReference type="SUPFAM" id="SSF48695">
    <property type="entry name" value="Multiheme cytochromes"/>
    <property type="match status" value="1"/>
</dbReference>
<evidence type="ECO:0000256" key="2">
    <source>
        <dbReference type="PROSITE-ProRule" id="PRU00339"/>
    </source>
</evidence>